<keyword evidence="3 6" id="KW-0812">Transmembrane</keyword>
<dbReference type="InterPro" id="IPR020846">
    <property type="entry name" value="MFS_dom"/>
</dbReference>
<feature type="transmembrane region" description="Helical" evidence="6">
    <location>
        <begin position="358"/>
        <end position="381"/>
    </location>
</feature>
<dbReference type="InterPro" id="IPR036259">
    <property type="entry name" value="MFS_trans_sf"/>
</dbReference>
<feature type="transmembrane region" description="Helical" evidence="6">
    <location>
        <begin position="103"/>
        <end position="125"/>
    </location>
</feature>
<dbReference type="GO" id="GO:0005886">
    <property type="term" value="C:plasma membrane"/>
    <property type="evidence" value="ECO:0007669"/>
    <property type="project" value="UniProtKB-SubCell"/>
</dbReference>
<comment type="subcellular location">
    <subcellularLocation>
        <location evidence="1">Cell membrane</location>
        <topology evidence="1">Multi-pass membrane protein</topology>
    </subcellularLocation>
</comment>
<evidence type="ECO:0000256" key="3">
    <source>
        <dbReference type="ARBA" id="ARBA00022692"/>
    </source>
</evidence>
<feature type="transmembrane region" description="Helical" evidence="6">
    <location>
        <begin position="237"/>
        <end position="256"/>
    </location>
</feature>
<dbReference type="InterPro" id="IPR050189">
    <property type="entry name" value="MFS_Efflux_Transporters"/>
</dbReference>
<feature type="transmembrane region" description="Helical" evidence="6">
    <location>
        <begin position="171"/>
        <end position="190"/>
    </location>
</feature>
<dbReference type="InterPro" id="IPR011701">
    <property type="entry name" value="MFS"/>
</dbReference>
<dbReference type="PROSITE" id="PS50850">
    <property type="entry name" value="MFS"/>
    <property type="match status" value="1"/>
</dbReference>
<evidence type="ECO:0000259" key="7">
    <source>
        <dbReference type="PROSITE" id="PS50850"/>
    </source>
</evidence>
<feature type="transmembrane region" description="Helical" evidence="6">
    <location>
        <begin position="401"/>
        <end position="420"/>
    </location>
</feature>
<dbReference type="EMBL" id="LOWA01000014">
    <property type="protein sequence ID" value="KVE29286.1"/>
    <property type="molecule type" value="Genomic_DNA"/>
</dbReference>
<gene>
    <name evidence="8" type="ORF">WS67_05370</name>
</gene>
<accession>A0A118DQ90</accession>
<reference evidence="8 9" key="1">
    <citation type="submission" date="2015-11" db="EMBL/GenBank/DDBJ databases">
        <title>Expanding the genomic diversity of Burkholderia species for the development of highly accurate diagnostics.</title>
        <authorList>
            <person name="Sahl J."/>
            <person name="Keim P."/>
            <person name="Wagner D."/>
        </authorList>
    </citation>
    <scope>NUCLEOTIDE SEQUENCE [LARGE SCALE GENOMIC DNA]</scope>
    <source>
        <strain evidence="8 9">TSV85</strain>
    </source>
</reference>
<dbReference type="GO" id="GO:0022857">
    <property type="term" value="F:transmembrane transporter activity"/>
    <property type="evidence" value="ECO:0007669"/>
    <property type="project" value="InterPro"/>
</dbReference>
<feature type="transmembrane region" description="Helical" evidence="6">
    <location>
        <begin position="45"/>
        <end position="66"/>
    </location>
</feature>
<evidence type="ECO:0000256" key="2">
    <source>
        <dbReference type="ARBA" id="ARBA00022475"/>
    </source>
</evidence>
<feature type="transmembrane region" description="Helical" evidence="6">
    <location>
        <begin position="137"/>
        <end position="159"/>
    </location>
</feature>
<keyword evidence="2" id="KW-1003">Cell membrane</keyword>
<proteinExistence type="predicted"/>
<dbReference type="AlphaFoldDB" id="A0A118DQ90"/>
<evidence type="ECO:0000313" key="9">
    <source>
        <dbReference type="Proteomes" id="UP000062788"/>
    </source>
</evidence>
<dbReference type="Gene3D" id="1.20.1250.20">
    <property type="entry name" value="MFS general substrate transporter like domains"/>
    <property type="match status" value="2"/>
</dbReference>
<dbReference type="PANTHER" id="PTHR43124:SF3">
    <property type="entry name" value="CHLORAMPHENICOL EFFLUX PUMP RV0191"/>
    <property type="match status" value="1"/>
</dbReference>
<name>A0A118DQ90_9BURK</name>
<feature type="domain" description="Major facilitator superfamily (MFS) profile" evidence="7">
    <location>
        <begin position="15"/>
        <end position="425"/>
    </location>
</feature>
<evidence type="ECO:0000256" key="6">
    <source>
        <dbReference type="SAM" id="Phobius"/>
    </source>
</evidence>
<dbReference type="PANTHER" id="PTHR43124">
    <property type="entry name" value="PURINE EFFLUX PUMP PBUE"/>
    <property type="match status" value="1"/>
</dbReference>
<evidence type="ECO:0000256" key="5">
    <source>
        <dbReference type="ARBA" id="ARBA00023136"/>
    </source>
</evidence>
<keyword evidence="4 6" id="KW-1133">Transmembrane helix</keyword>
<protein>
    <recommendedName>
        <fullName evidence="7">Major facilitator superfamily (MFS) profile domain-containing protein</fullName>
    </recommendedName>
</protein>
<evidence type="ECO:0000313" key="8">
    <source>
        <dbReference type="EMBL" id="KVE29286.1"/>
    </source>
</evidence>
<dbReference type="Proteomes" id="UP000062788">
    <property type="component" value="Unassembled WGS sequence"/>
</dbReference>
<feature type="transmembrane region" description="Helical" evidence="6">
    <location>
        <begin position="296"/>
        <end position="315"/>
    </location>
</feature>
<comment type="caution">
    <text evidence="8">The sequence shown here is derived from an EMBL/GenBank/DDBJ whole genome shotgun (WGS) entry which is preliminary data.</text>
</comment>
<feature type="transmembrane region" description="Helical" evidence="6">
    <location>
        <begin position="321"/>
        <end position="346"/>
    </location>
</feature>
<feature type="transmembrane region" description="Helical" evidence="6">
    <location>
        <begin position="268"/>
        <end position="289"/>
    </location>
</feature>
<keyword evidence="9" id="KW-1185">Reference proteome</keyword>
<feature type="transmembrane region" description="Helical" evidence="6">
    <location>
        <begin position="78"/>
        <end position="97"/>
    </location>
</feature>
<dbReference type="SUPFAM" id="SSF103473">
    <property type="entry name" value="MFS general substrate transporter"/>
    <property type="match status" value="1"/>
</dbReference>
<evidence type="ECO:0000256" key="1">
    <source>
        <dbReference type="ARBA" id="ARBA00004651"/>
    </source>
</evidence>
<organism evidence="8 9">
    <name type="scientific">Burkholderia singularis</name>
    <dbReference type="NCBI Taxonomy" id="1503053"/>
    <lineage>
        <taxon>Bacteria</taxon>
        <taxon>Pseudomonadati</taxon>
        <taxon>Pseudomonadota</taxon>
        <taxon>Betaproteobacteria</taxon>
        <taxon>Burkholderiales</taxon>
        <taxon>Burkholderiaceae</taxon>
        <taxon>Burkholderia</taxon>
        <taxon>pseudomallei group</taxon>
    </lineage>
</organism>
<evidence type="ECO:0000256" key="4">
    <source>
        <dbReference type="ARBA" id="ARBA00022989"/>
    </source>
</evidence>
<dbReference type="Pfam" id="PF07690">
    <property type="entry name" value="MFS_1"/>
    <property type="match status" value="1"/>
</dbReference>
<keyword evidence="5 6" id="KW-0472">Membrane</keyword>
<sequence>MPCIAARERARWRIAAWALFAVAYAIAFGQRVSPQTLVDVLRRDFATDGTGIGLLASGYFYGYMAMQVPTGILVDTLGVRRVMLISLAVSAASTLLFSQAPTLGVAFAARLCVACGDAIVFAALIKFVAQQFPERRFGFVSGVSQVSGYLGGIAATMPLAAGVAHWGWRPIYTALAGLIVVDALLIALVAPDARRARGGVSRAGALSMEIRDGIRISLAEMSAFLRTRDAWGSATSFVAYFVAAMSLSGVWGMPILSDGFGMAKRDAASAMSLVLVATVMGSVVGGFLVDRYARRLRRALSISSLVRALCLLPLAPSIGQAAGMATVIAGLVGFGFVGGATLPQIFMSLKRIYTSQHIGIGTAINSTFAGVVAASIQPLIGAIFDWSSAQAAQSPAAGYDWIVLTLVATSLPGIVAPYWMDKRRVDV</sequence>